<keyword evidence="5 11" id="KW-0547">Nucleotide-binding</keyword>
<proteinExistence type="inferred from homology"/>
<accession>A0AA36JQK6</accession>
<keyword evidence="13" id="KW-0472">Membrane</keyword>
<dbReference type="SMART" id="SM00248">
    <property type="entry name" value="ANK"/>
    <property type="match status" value="3"/>
</dbReference>
<dbReference type="EC" id="2.7.11.1" evidence="2"/>
<reference evidence="15" key="1">
    <citation type="submission" date="2023-08" db="EMBL/GenBank/DDBJ databases">
        <authorList>
            <person name="Chen Y."/>
            <person name="Shah S."/>
            <person name="Dougan E. K."/>
            <person name="Thang M."/>
            <person name="Chan C."/>
        </authorList>
    </citation>
    <scope>NUCLEOTIDE SEQUENCE</scope>
</reference>
<dbReference type="Pfam" id="PF00023">
    <property type="entry name" value="Ank"/>
    <property type="match status" value="1"/>
</dbReference>
<evidence type="ECO:0000256" key="7">
    <source>
        <dbReference type="ARBA" id="ARBA00022840"/>
    </source>
</evidence>
<feature type="transmembrane region" description="Helical" evidence="13">
    <location>
        <begin position="351"/>
        <end position="375"/>
    </location>
</feature>
<evidence type="ECO:0000313" key="16">
    <source>
        <dbReference type="Proteomes" id="UP001178507"/>
    </source>
</evidence>
<dbReference type="InterPro" id="IPR011009">
    <property type="entry name" value="Kinase-like_dom_sf"/>
</dbReference>
<dbReference type="InterPro" id="IPR050660">
    <property type="entry name" value="NEK_Ser/Thr_kinase"/>
</dbReference>
<dbReference type="Pfam" id="PF12796">
    <property type="entry name" value="Ank_2"/>
    <property type="match status" value="1"/>
</dbReference>
<dbReference type="PROSITE" id="PS50088">
    <property type="entry name" value="ANK_REPEAT"/>
    <property type="match status" value="3"/>
</dbReference>
<evidence type="ECO:0000313" key="15">
    <source>
        <dbReference type="EMBL" id="CAJ1409366.1"/>
    </source>
</evidence>
<feature type="transmembrane region" description="Helical" evidence="13">
    <location>
        <begin position="319"/>
        <end position="339"/>
    </location>
</feature>
<dbReference type="GO" id="GO:0004674">
    <property type="term" value="F:protein serine/threonine kinase activity"/>
    <property type="evidence" value="ECO:0007669"/>
    <property type="project" value="UniProtKB-KW"/>
</dbReference>
<dbReference type="GO" id="GO:0005524">
    <property type="term" value="F:ATP binding"/>
    <property type="evidence" value="ECO:0007669"/>
    <property type="project" value="UniProtKB-UniRule"/>
</dbReference>
<gene>
    <name evidence="15" type="ORF">EVOR1521_LOCUS30482</name>
</gene>
<comment type="catalytic activity">
    <reaction evidence="9">
        <text>L-seryl-[protein] + ATP = O-phospho-L-seryl-[protein] + ADP + H(+)</text>
        <dbReference type="Rhea" id="RHEA:17989"/>
        <dbReference type="Rhea" id="RHEA-COMP:9863"/>
        <dbReference type="Rhea" id="RHEA-COMP:11604"/>
        <dbReference type="ChEBI" id="CHEBI:15378"/>
        <dbReference type="ChEBI" id="CHEBI:29999"/>
        <dbReference type="ChEBI" id="CHEBI:30616"/>
        <dbReference type="ChEBI" id="CHEBI:83421"/>
        <dbReference type="ChEBI" id="CHEBI:456216"/>
        <dbReference type="EC" id="2.7.11.1"/>
    </reaction>
</comment>
<comment type="catalytic activity">
    <reaction evidence="8">
        <text>L-threonyl-[protein] + ATP = O-phospho-L-threonyl-[protein] + ADP + H(+)</text>
        <dbReference type="Rhea" id="RHEA:46608"/>
        <dbReference type="Rhea" id="RHEA-COMP:11060"/>
        <dbReference type="Rhea" id="RHEA-COMP:11605"/>
        <dbReference type="ChEBI" id="CHEBI:15378"/>
        <dbReference type="ChEBI" id="CHEBI:30013"/>
        <dbReference type="ChEBI" id="CHEBI:30616"/>
        <dbReference type="ChEBI" id="CHEBI:61977"/>
        <dbReference type="ChEBI" id="CHEBI:456216"/>
        <dbReference type="EC" id="2.7.11.1"/>
    </reaction>
</comment>
<keyword evidence="4" id="KW-0808">Transferase</keyword>
<dbReference type="PROSITE" id="PS50011">
    <property type="entry name" value="PROTEIN_KINASE_DOM"/>
    <property type="match status" value="1"/>
</dbReference>
<evidence type="ECO:0000256" key="1">
    <source>
        <dbReference type="ARBA" id="ARBA00010886"/>
    </source>
</evidence>
<evidence type="ECO:0000256" key="5">
    <source>
        <dbReference type="ARBA" id="ARBA00022741"/>
    </source>
</evidence>
<feature type="transmembrane region" description="Helical" evidence="13">
    <location>
        <begin position="189"/>
        <end position="210"/>
    </location>
</feature>
<dbReference type="PANTHER" id="PTHR43671">
    <property type="entry name" value="SERINE/THREONINE-PROTEIN KINASE NEK"/>
    <property type="match status" value="1"/>
</dbReference>
<evidence type="ECO:0000256" key="3">
    <source>
        <dbReference type="ARBA" id="ARBA00022527"/>
    </source>
</evidence>
<feature type="transmembrane region" description="Helical" evidence="13">
    <location>
        <begin position="288"/>
        <end position="307"/>
    </location>
</feature>
<comment type="similarity">
    <text evidence="1">Belongs to the protein kinase superfamily. NEK Ser/Thr protein kinase family. NIMA subfamily.</text>
</comment>
<evidence type="ECO:0000256" key="12">
    <source>
        <dbReference type="SAM" id="MobiDB-lite"/>
    </source>
</evidence>
<keyword evidence="16" id="KW-1185">Reference proteome</keyword>
<dbReference type="SUPFAM" id="SSF48403">
    <property type="entry name" value="Ankyrin repeat"/>
    <property type="match status" value="1"/>
</dbReference>
<evidence type="ECO:0000256" key="6">
    <source>
        <dbReference type="ARBA" id="ARBA00022777"/>
    </source>
</evidence>
<dbReference type="CDD" id="cd14014">
    <property type="entry name" value="STKc_PknB_like"/>
    <property type="match status" value="1"/>
</dbReference>
<keyword evidence="13" id="KW-0812">Transmembrane</keyword>
<dbReference type="Proteomes" id="UP001178507">
    <property type="component" value="Unassembled WGS sequence"/>
</dbReference>
<protein>
    <recommendedName>
        <fullName evidence="2">non-specific serine/threonine protein kinase</fullName>
        <ecNumber evidence="2">2.7.11.1</ecNumber>
    </recommendedName>
</protein>
<feature type="region of interest" description="Disordered" evidence="12">
    <location>
        <begin position="995"/>
        <end position="1015"/>
    </location>
</feature>
<dbReference type="InterPro" id="IPR017441">
    <property type="entry name" value="Protein_kinase_ATP_BS"/>
</dbReference>
<dbReference type="InterPro" id="IPR000719">
    <property type="entry name" value="Prot_kinase_dom"/>
</dbReference>
<dbReference type="PROSITE" id="PS50297">
    <property type="entry name" value="ANK_REP_REGION"/>
    <property type="match status" value="3"/>
</dbReference>
<evidence type="ECO:0000256" key="10">
    <source>
        <dbReference type="PROSITE-ProRule" id="PRU00023"/>
    </source>
</evidence>
<keyword evidence="7 11" id="KW-0067">ATP-binding</keyword>
<dbReference type="Gene3D" id="1.25.40.20">
    <property type="entry name" value="Ankyrin repeat-containing domain"/>
    <property type="match status" value="1"/>
</dbReference>
<feature type="transmembrane region" description="Helical" evidence="13">
    <location>
        <begin position="32"/>
        <end position="52"/>
    </location>
</feature>
<dbReference type="EMBL" id="CAUJNA010003764">
    <property type="protein sequence ID" value="CAJ1409366.1"/>
    <property type="molecule type" value="Genomic_DNA"/>
</dbReference>
<keyword evidence="13" id="KW-1133">Transmembrane helix</keyword>
<evidence type="ECO:0000256" key="11">
    <source>
        <dbReference type="PROSITE-ProRule" id="PRU10141"/>
    </source>
</evidence>
<organism evidence="15 16">
    <name type="scientific">Effrenium voratum</name>
    <dbReference type="NCBI Taxonomy" id="2562239"/>
    <lineage>
        <taxon>Eukaryota</taxon>
        <taxon>Sar</taxon>
        <taxon>Alveolata</taxon>
        <taxon>Dinophyceae</taxon>
        <taxon>Suessiales</taxon>
        <taxon>Symbiodiniaceae</taxon>
        <taxon>Effrenium</taxon>
    </lineage>
</organism>
<evidence type="ECO:0000259" key="14">
    <source>
        <dbReference type="PROSITE" id="PS50011"/>
    </source>
</evidence>
<feature type="transmembrane region" description="Helical" evidence="13">
    <location>
        <begin position="257"/>
        <end position="276"/>
    </location>
</feature>
<comment type="caution">
    <text evidence="15">The sequence shown here is derived from an EMBL/GenBank/DDBJ whole genome shotgun (WGS) entry which is preliminary data.</text>
</comment>
<evidence type="ECO:0000256" key="4">
    <source>
        <dbReference type="ARBA" id="ARBA00022679"/>
    </source>
</evidence>
<feature type="transmembrane region" description="Helical" evidence="13">
    <location>
        <begin position="98"/>
        <end position="120"/>
    </location>
</feature>
<name>A0AA36JQK6_9DINO</name>
<keyword evidence="10" id="KW-0040">ANK repeat</keyword>
<feature type="repeat" description="ANK" evidence="10">
    <location>
        <begin position="478"/>
        <end position="503"/>
    </location>
</feature>
<dbReference type="PROSITE" id="PS00107">
    <property type="entry name" value="PROTEIN_KINASE_ATP"/>
    <property type="match status" value="1"/>
</dbReference>
<evidence type="ECO:0000256" key="8">
    <source>
        <dbReference type="ARBA" id="ARBA00047899"/>
    </source>
</evidence>
<dbReference type="SMART" id="SM00220">
    <property type="entry name" value="S_TKc"/>
    <property type="match status" value="1"/>
</dbReference>
<feature type="domain" description="Protein kinase" evidence="14">
    <location>
        <begin position="687"/>
        <end position="966"/>
    </location>
</feature>
<feature type="repeat" description="ANK" evidence="10">
    <location>
        <begin position="515"/>
        <end position="535"/>
    </location>
</feature>
<sequence length="1040" mass="117082">MVGFERENLAVELTEPREVPQRRGLCQRLGCFLLLHFAALLSEILAILDFILTENYSMICAMTAPLLLSGMVCTHAAWRAEPVQLLWSWGLPLRNQSLLLKAVLWVPLGLLQGVIVLLAYDEYLDRQEHQQGHPQQRESFAWNRYHCKAVAALCEGLPALTVIVCSWWSLNYPPEDPLMRMSWSFERQFLGILGIVLFISAGSGMVELDYCCSGAVAREMQKSLRYELLHLLFRVSEVLTRTVMMVAFMVTTRRLVWWWWCPAASNLLFTYMLVLYHGGDEVRSTVRLLCCVPCAWVNLFCFVDSPYKRRAARKISRWLDVKFLLEVLVLPLMVCAAAAARDGWDDLQKNVAMHCGMFVGMFISLFVYFFLWLWMQCTILWQIDMIDIFTASEKGNTQEVKEVMERLVAEVKELTRSASADIDLNRPDVDGNTPLMLAVREGHAEVCKFLVVEGALVGIKHSGRRNLARNRCSRACQSSWTALHLAAWLGKDRIIRALLEGGALEEEGKDYVDEHGETPLHVAARAGQLEAARLLALACPRWTATADSSGRRPADLTRSEGLRMSLARSWGSWDPEHFQAQALAAVEELGVPSAHSRPSSQRRSSSVHEDWCSVPLHISRKCQLLVAPGLCSYVAASCGGALGRLCLTKAEEEGSQVFDQPLRLEDLVRIDLWGREVSCFGEANPWQNAPALIGEGRFGEVFRAKHRQTGTWYAVKVFKTQQRPVAPEVVRECEVGTHVRQTPHPCIVRLYMVNFDDAGLYTLVMEFCPSNLLQQVRNAKRLRAASTYRPPEQTVDWLGQIFLGLEHMHRRLNTLFRDLKPENVVLDSLLCCKLADFGAGRLGPSSGTFSFGHPAGSPGYIAPEVLGGMPHDECADLYSLGVLTWLLFTGGLPNEVPPMAKPPQWQAHCYDWWMLATCVANNFPPFQGMENATNDQADQARNFVDLLVKPPTTRMRHGDLRQHPLLLPLRLPRYSAGPCQVEAWLQERGFAKKVESRPSSKSWNSGGELQRRENHICAGQDELSAKFRSIQVSSRAESCT</sequence>
<evidence type="ECO:0000256" key="2">
    <source>
        <dbReference type="ARBA" id="ARBA00012513"/>
    </source>
</evidence>
<dbReference type="InterPro" id="IPR002110">
    <property type="entry name" value="Ankyrin_rpt"/>
</dbReference>
<keyword evidence="6" id="KW-0418">Kinase</keyword>
<dbReference type="AlphaFoldDB" id="A0AA36JQK6"/>
<evidence type="ECO:0000256" key="9">
    <source>
        <dbReference type="ARBA" id="ARBA00048679"/>
    </source>
</evidence>
<evidence type="ECO:0000256" key="13">
    <source>
        <dbReference type="SAM" id="Phobius"/>
    </source>
</evidence>
<dbReference type="SUPFAM" id="SSF56112">
    <property type="entry name" value="Protein kinase-like (PK-like)"/>
    <property type="match status" value="1"/>
</dbReference>
<feature type="repeat" description="ANK" evidence="10">
    <location>
        <begin position="430"/>
        <end position="462"/>
    </location>
</feature>
<dbReference type="Gene3D" id="1.10.510.10">
    <property type="entry name" value="Transferase(Phosphotransferase) domain 1"/>
    <property type="match status" value="1"/>
</dbReference>
<dbReference type="PANTHER" id="PTHR43671:SF98">
    <property type="entry name" value="SERINE_THREONINE-PROTEIN KINASE NEK11"/>
    <property type="match status" value="1"/>
</dbReference>
<dbReference type="InterPro" id="IPR036770">
    <property type="entry name" value="Ankyrin_rpt-contain_sf"/>
</dbReference>
<dbReference type="Pfam" id="PF00069">
    <property type="entry name" value="Pkinase"/>
    <property type="match status" value="1"/>
</dbReference>
<feature type="binding site" evidence="11">
    <location>
        <position position="716"/>
    </location>
    <ligand>
        <name>ATP</name>
        <dbReference type="ChEBI" id="CHEBI:30616"/>
    </ligand>
</feature>
<keyword evidence="3" id="KW-0723">Serine/threonine-protein kinase</keyword>